<comment type="caution">
    <text evidence="1">The sequence shown here is derived from an EMBL/GenBank/DDBJ whole genome shotgun (WGS) entry which is preliminary data.</text>
</comment>
<dbReference type="KEGG" id="pchm:VFPPC_17726"/>
<proteinExistence type="predicted"/>
<dbReference type="GeneID" id="33936653"/>
<evidence type="ECO:0000313" key="2">
    <source>
        <dbReference type="Proteomes" id="UP000078397"/>
    </source>
</evidence>
<gene>
    <name evidence="1" type="ORF">VFPPC_17726</name>
</gene>
<dbReference type="EMBL" id="LSBJ02000003">
    <property type="protein sequence ID" value="OWT43098.1"/>
    <property type="molecule type" value="Genomic_DNA"/>
</dbReference>
<accession>A0A219AQP5</accession>
<keyword evidence="2" id="KW-1185">Reference proteome</keyword>
<name>A0A219AQP5_METCM</name>
<protein>
    <submittedName>
        <fullName evidence="1">Uncharacterized protein</fullName>
    </submittedName>
</protein>
<evidence type="ECO:0000313" key="1">
    <source>
        <dbReference type="EMBL" id="OWT43098.1"/>
    </source>
</evidence>
<dbReference type="RefSeq" id="XP_022285547.1">
    <property type="nucleotide sequence ID" value="XM_022429415.1"/>
</dbReference>
<dbReference type="AlphaFoldDB" id="A0A219AQP5"/>
<sequence>MIQIILYFQRLASSASVFFIPFHAPSQVRCSIKQINSQVVPGRGPSSSASKSSHIRTLTHSHTLTRAMCVPEA</sequence>
<reference evidence="1 2" key="1">
    <citation type="journal article" date="2016" name="PLoS Pathog.">
        <title>Biosynthesis of antibiotic leucinostatins in bio-control fungus Purpureocillium lilacinum and their inhibition on phytophthora revealed by genome mining.</title>
        <authorList>
            <person name="Wang G."/>
            <person name="Liu Z."/>
            <person name="Lin R."/>
            <person name="Li E."/>
            <person name="Mao Z."/>
            <person name="Ling J."/>
            <person name="Yang Y."/>
            <person name="Yin W.B."/>
            <person name="Xie B."/>
        </authorList>
    </citation>
    <scope>NUCLEOTIDE SEQUENCE [LARGE SCALE GENOMIC DNA]</scope>
    <source>
        <strain evidence="1">170</strain>
    </source>
</reference>
<dbReference type="Proteomes" id="UP000078397">
    <property type="component" value="Unassembled WGS sequence"/>
</dbReference>
<organism evidence="1 2">
    <name type="scientific">Pochonia chlamydosporia 170</name>
    <dbReference type="NCBI Taxonomy" id="1380566"/>
    <lineage>
        <taxon>Eukaryota</taxon>
        <taxon>Fungi</taxon>
        <taxon>Dikarya</taxon>
        <taxon>Ascomycota</taxon>
        <taxon>Pezizomycotina</taxon>
        <taxon>Sordariomycetes</taxon>
        <taxon>Hypocreomycetidae</taxon>
        <taxon>Hypocreales</taxon>
        <taxon>Clavicipitaceae</taxon>
        <taxon>Pochonia</taxon>
    </lineage>
</organism>